<dbReference type="GO" id="GO:0008202">
    <property type="term" value="P:steroid metabolic process"/>
    <property type="evidence" value="ECO:0007669"/>
    <property type="project" value="TreeGrafter"/>
</dbReference>
<comment type="similarity">
    <text evidence="2">Belongs to the short-chain dehydrogenases/reductases (SDR) family.</text>
</comment>
<dbReference type="OMA" id="INYPVAP"/>
<dbReference type="PANTHER" id="PTHR43313:SF48">
    <property type="match status" value="1"/>
</dbReference>
<dbReference type="InterPro" id="IPR002347">
    <property type="entry name" value="SDR_fam"/>
</dbReference>
<reference evidence="4" key="1">
    <citation type="submission" date="2022-11" db="UniProtKB">
        <authorList>
            <consortium name="EnsemblMetazoa"/>
        </authorList>
    </citation>
    <scope>IDENTIFICATION</scope>
</reference>
<keyword evidence="3" id="KW-0472">Membrane</keyword>
<feature type="transmembrane region" description="Helical" evidence="3">
    <location>
        <begin position="12"/>
        <end position="34"/>
    </location>
</feature>
<evidence type="ECO:0000256" key="2">
    <source>
        <dbReference type="RuleBase" id="RU000363"/>
    </source>
</evidence>
<keyword evidence="5" id="KW-1185">Reference proteome</keyword>
<dbReference type="AlphaFoldDB" id="A0A914BAJ5"/>
<evidence type="ECO:0000256" key="1">
    <source>
        <dbReference type="ARBA" id="ARBA00023002"/>
    </source>
</evidence>
<dbReference type="Proteomes" id="UP000887568">
    <property type="component" value="Unplaced"/>
</dbReference>
<dbReference type="InterPro" id="IPR036291">
    <property type="entry name" value="NAD(P)-bd_dom_sf"/>
</dbReference>
<dbReference type="GO" id="GO:0016491">
    <property type="term" value="F:oxidoreductase activity"/>
    <property type="evidence" value="ECO:0007669"/>
    <property type="project" value="UniProtKB-KW"/>
</dbReference>
<proteinExistence type="inferred from homology"/>
<dbReference type="PROSITE" id="PS00061">
    <property type="entry name" value="ADH_SHORT"/>
    <property type="match status" value="1"/>
</dbReference>
<dbReference type="EnsemblMetazoa" id="XM_038216927.1">
    <property type="protein sequence ID" value="XP_038072855.1"/>
    <property type="gene ID" value="LOC119741200"/>
</dbReference>
<dbReference type="PRINTS" id="PR00081">
    <property type="entry name" value="GDHRDH"/>
</dbReference>
<dbReference type="SUPFAM" id="SSF51735">
    <property type="entry name" value="NAD(P)-binding Rossmann-fold domains"/>
    <property type="match status" value="1"/>
</dbReference>
<dbReference type="PRINTS" id="PR00080">
    <property type="entry name" value="SDRFAMILY"/>
</dbReference>
<dbReference type="PANTHER" id="PTHR43313">
    <property type="entry name" value="SHORT-CHAIN DEHYDROGENASE/REDUCTASE FAMILY 9C"/>
    <property type="match status" value="1"/>
</dbReference>
<name>A0A914BAJ5_PATMI</name>
<dbReference type="GeneID" id="119741200"/>
<dbReference type="OrthoDB" id="5296at2759"/>
<keyword evidence="1" id="KW-0560">Oxidoreductase</keyword>
<organism evidence="4 5">
    <name type="scientific">Patiria miniata</name>
    <name type="common">Bat star</name>
    <name type="synonym">Asterina miniata</name>
    <dbReference type="NCBI Taxonomy" id="46514"/>
    <lineage>
        <taxon>Eukaryota</taxon>
        <taxon>Metazoa</taxon>
        <taxon>Echinodermata</taxon>
        <taxon>Eleutherozoa</taxon>
        <taxon>Asterozoa</taxon>
        <taxon>Asteroidea</taxon>
        <taxon>Valvatacea</taxon>
        <taxon>Valvatida</taxon>
        <taxon>Asterinidae</taxon>
        <taxon>Patiria</taxon>
    </lineage>
</organism>
<sequence length="330" mass="37017">MISWVYVTDTSIMVSWFIIGVAVFALWIIVQYFMDQVYLDTAGKYVLITGCDSGFGNLLTRTLGKHRGCCVIAACLTEGAATQLKQEMAVAGQPVTTIVLDVTNTQSIKQAYNEVRGIIPSDQGLWGLVNNAGINTPKGAYEWLKREEINKIFQVNFMGTVEVTSTFLPLLRQARGRVVNMSSCSVMLPYVETAYTASKMAVEAYSDNLRFSQRKQGITVHILEPGAFKTWIANPENVLGSQRRLWERLTEEERQQYGGIERFKRDEAIMKIGLQAASSKLHHVTGAMEHALCSRWPWRRYLPGLDAKFVFKPLSLMPAFVVDFVLGLIV</sequence>
<evidence type="ECO:0000313" key="5">
    <source>
        <dbReference type="Proteomes" id="UP000887568"/>
    </source>
</evidence>
<keyword evidence="3" id="KW-1133">Transmembrane helix</keyword>
<dbReference type="RefSeq" id="XP_038072855.1">
    <property type="nucleotide sequence ID" value="XM_038216927.1"/>
</dbReference>
<dbReference type="Pfam" id="PF00106">
    <property type="entry name" value="adh_short"/>
    <property type="match status" value="1"/>
</dbReference>
<evidence type="ECO:0000256" key="3">
    <source>
        <dbReference type="SAM" id="Phobius"/>
    </source>
</evidence>
<dbReference type="Gene3D" id="3.40.50.720">
    <property type="entry name" value="NAD(P)-binding Rossmann-like Domain"/>
    <property type="match status" value="1"/>
</dbReference>
<keyword evidence="3" id="KW-0812">Transmembrane</keyword>
<evidence type="ECO:0000313" key="4">
    <source>
        <dbReference type="EnsemblMetazoa" id="XP_038072855.1"/>
    </source>
</evidence>
<protein>
    <submittedName>
        <fullName evidence="4">Uncharacterized protein</fullName>
    </submittedName>
</protein>
<dbReference type="InterPro" id="IPR020904">
    <property type="entry name" value="Sc_DH/Rdtase_CS"/>
</dbReference>
<accession>A0A914BAJ5</accession>